<dbReference type="Pfam" id="PF00773">
    <property type="entry name" value="RNB"/>
    <property type="match status" value="1"/>
</dbReference>
<dbReference type="PANTHER" id="PTHR23355">
    <property type="entry name" value="RIBONUCLEASE"/>
    <property type="match status" value="1"/>
</dbReference>
<dbReference type="Pfam" id="PF23161">
    <property type="entry name" value="HTH_RNase_II"/>
    <property type="match status" value="1"/>
</dbReference>
<dbReference type="InterPro" id="IPR050180">
    <property type="entry name" value="RNR_Ribonuclease"/>
</dbReference>
<dbReference type="Gene3D" id="1.10.10.10">
    <property type="entry name" value="Winged helix-like DNA-binding domain superfamily/Winged helix DNA-binding domain"/>
    <property type="match status" value="1"/>
</dbReference>
<dbReference type="RefSeq" id="WP_386842158.1">
    <property type="nucleotide sequence ID" value="NZ_JBHUMK010000007.1"/>
</dbReference>
<dbReference type="InterPro" id="IPR012340">
    <property type="entry name" value="NA-bd_OB-fold"/>
</dbReference>
<sequence>MTQPSAASLPELTPAQRTEVELLARGRQDRSRTLRDLNLPETPEAAHALLLRLGEWTEARTPYADRLRAALDPVNLPVPDFDPHEDRLDLTHLPAYAIDDEGNRDPDDAVGVEALEGGLTRLWVHVADVAALVPPGSALDHEARARGATLYLPDRTIGMLPDELVEKAGLGLHEVSPALSICLDLDADGNADAVDVVLTRVRVQRLAYLEAQAQLEAGAEPFVTLARLARASRLLRESEGALSIDLPEVRVKADESGAVVSPLAKPEMRTVVQECMTLAGWGAAIFADDNEIPLPFATQDYPTREVQGDTLPAQWARRKTLARTRFQPSPGPHHGMGLDLYAQATSPMRRYLDLVVHQQLRAFLAGRDPMSSRVMAAHIAESQLNADGTRQAERLSRRHHTLRFIAAQPEHLWDGVVVDRRGAQATVLIPDLAFDVPMSTPAAPGTELRVQFVDVNLPNMTVRARTV</sequence>
<accession>A0ABW5NY61</accession>
<dbReference type="SUPFAM" id="SSF50249">
    <property type="entry name" value="Nucleic acid-binding proteins"/>
    <property type="match status" value="2"/>
</dbReference>
<dbReference type="PANTHER" id="PTHR23355:SF42">
    <property type="entry name" value="RIBONUCLEASE II, CHLOROPLASTIC_MITOCHONDRIAL"/>
    <property type="match status" value="1"/>
</dbReference>
<reference evidence="3" key="1">
    <citation type="journal article" date="2019" name="Int. J. Syst. Evol. Microbiol.">
        <title>The Global Catalogue of Microorganisms (GCM) 10K type strain sequencing project: providing services to taxonomists for standard genome sequencing and annotation.</title>
        <authorList>
            <consortium name="The Broad Institute Genomics Platform"/>
            <consortium name="The Broad Institute Genome Sequencing Center for Infectious Disease"/>
            <person name="Wu L."/>
            <person name="Ma J."/>
        </authorList>
    </citation>
    <scope>NUCLEOTIDE SEQUENCE [LARGE SCALE GENOMIC DNA]</scope>
    <source>
        <strain evidence="3">KCTC 33842</strain>
    </source>
</reference>
<dbReference type="InterPro" id="IPR040596">
    <property type="entry name" value="RNase_II_C_S1"/>
</dbReference>
<gene>
    <name evidence="2" type="ORF">ACFSR9_00910</name>
</gene>
<dbReference type="InterPro" id="IPR036388">
    <property type="entry name" value="WH-like_DNA-bd_sf"/>
</dbReference>
<dbReference type="InterPro" id="IPR056404">
    <property type="entry name" value="HTH_RNase_II"/>
</dbReference>
<dbReference type="Pfam" id="PF18614">
    <property type="entry name" value="RNase_II_C_S1"/>
    <property type="match status" value="1"/>
</dbReference>
<feature type="domain" description="RNB" evidence="1">
    <location>
        <begin position="87"/>
        <end position="366"/>
    </location>
</feature>
<evidence type="ECO:0000313" key="2">
    <source>
        <dbReference type="EMBL" id="MFD2608001.1"/>
    </source>
</evidence>
<keyword evidence="3" id="KW-1185">Reference proteome</keyword>
<name>A0ABW5NY61_9DEIO</name>
<proteinExistence type="predicted"/>
<dbReference type="Gene3D" id="2.40.50.140">
    <property type="entry name" value="Nucleic acid-binding proteins"/>
    <property type="match status" value="1"/>
</dbReference>
<evidence type="ECO:0000259" key="1">
    <source>
        <dbReference type="SMART" id="SM00955"/>
    </source>
</evidence>
<dbReference type="SMART" id="SM00955">
    <property type="entry name" value="RNB"/>
    <property type="match status" value="1"/>
</dbReference>
<dbReference type="Proteomes" id="UP001597475">
    <property type="component" value="Unassembled WGS sequence"/>
</dbReference>
<protein>
    <submittedName>
        <fullName evidence="2">RNB domain-containing ribonuclease</fullName>
    </submittedName>
</protein>
<comment type="caution">
    <text evidence="2">The sequence shown here is derived from an EMBL/GenBank/DDBJ whole genome shotgun (WGS) entry which is preliminary data.</text>
</comment>
<evidence type="ECO:0000313" key="3">
    <source>
        <dbReference type="Proteomes" id="UP001597475"/>
    </source>
</evidence>
<dbReference type="InterPro" id="IPR001900">
    <property type="entry name" value="RNase_II/R"/>
</dbReference>
<dbReference type="EMBL" id="JBHUMK010000007">
    <property type="protein sequence ID" value="MFD2608001.1"/>
    <property type="molecule type" value="Genomic_DNA"/>
</dbReference>
<dbReference type="Gene3D" id="4.10.80.30">
    <property type="entry name" value="DNA polymerase, domain 6"/>
    <property type="match status" value="1"/>
</dbReference>
<organism evidence="2 3">
    <name type="scientific">Deinococcus taklimakanensis</name>
    <dbReference type="NCBI Taxonomy" id="536443"/>
    <lineage>
        <taxon>Bacteria</taxon>
        <taxon>Thermotogati</taxon>
        <taxon>Deinococcota</taxon>
        <taxon>Deinococci</taxon>
        <taxon>Deinococcales</taxon>
        <taxon>Deinococcaceae</taxon>
        <taxon>Deinococcus</taxon>
    </lineage>
</organism>